<proteinExistence type="predicted"/>
<dbReference type="CDD" id="cd00158">
    <property type="entry name" value="RHOD"/>
    <property type="match status" value="1"/>
</dbReference>
<reference evidence="2 3" key="1">
    <citation type="submission" date="2019-02" db="EMBL/GenBank/DDBJ databases">
        <title>Deep-cultivation of Planctomycetes and their phenomic and genomic characterization uncovers novel biology.</title>
        <authorList>
            <person name="Wiegand S."/>
            <person name="Jogler M."/>
            <person name="Boedeker C."/>
            <person name="Pinto D."/>
            <person name="Vollmers J."/>
            <person name="Rivas-Marin E."/>
            <person name="Kohn T."/>
            <person name="Peeters S.H."/>
            <person name="Heuer A."/>
            <person name="Rast P."/>
            <person name="Oberbeckmann S."/>
            <person name="Bunk B."/>
            <person name="Jeske O."/>
            <person name="Meyerdierks A."/>
            <person name="Storesund J.E."/>
            <person name="Kallscheuer N."/>
            <person name="Luecker S."/>
            <person name="Lage O.M."/>
            <person name="Pohl T."/>
            <person name="Merkel B.J."/>
            <person name="Hornburger P."/>
            <person name="Mueller R.-W."/>
            <person name="Bruemmer F."/>
            <person name="Labrenz M."/>
            <person name="Spormann A.M."/>
            <person name="Op Den Camp H."/>
            <person name="Overmann J."/>
            <person name="Amann R."/>
            <person name="Jetten M.S.M."/>
            <person name="Mascher T."/>
            <person name="Medema M.H."/>
            <person name="Devos D.P."/>
            <person name="Kaster A.-K."/>
            <person name="Ovreas L."/>
            <person name="Rohde M."/>
            <person name="Galperin M.Y."/>
            <person name="Jogler C."/>
        </authorList>
    </citation>
    <scope>NUCLEOTIDE SEQUENCE [LARGE SCALE GENOMIC DNA]</scope>
    <source>
        <strain evidence="2 3">Pan14r</strain>
    </source>
</reference>
<feature type="domain" description="Rhodanese" evidence="1">
    <location>
        <begin position="58"/>
        <end position="137"/>
    </location>
</feature>
<dbReference type="SUPFAM" id="SSF52821">
    <property type="entry name" value="Rhodanese/Cell cycle control phosphatase"/>
    <property type="match status" value="1"/>
</dbReference>
<dbReference type="PROSITE" id="PS50206">
    <property type="entry name" value="RHODANESE_3"/>
    <property type="match status" value="1"/>
</dbReference>
<dbReference type="SMART" id="SM00450">
    <property type="entry name" value="RHOD"/>
    <property type="match status" value="1"/>
</dbReference>
<dbReference type="InterPro" id="IPR036873">
    <property type="entry name" value="Rhodanese-like_dom_sf"/>
</dbReference>
<dbReference type="AlphaFoldDB" id="A0A5C5Y149"/>
<evidence type="ECO:0000259" key="1">
    <source>
        <dbReference type="PROSITE" id="PS50206"/>
    </source>
</evidence>
<evidence type="ECO:0000313" key="3">
    <source>
        <dbReference type="Proteomes" id="UP000317238"/>
    </source>
</evidence>
<comment type="caution">
    <text evidence="2">The sequence shown here is derived from an EMBL/GenBank/DDBJ whole genome shotgun (WGS) entry which is preliminary data.</text>
</comment>
<protein>
    <submittedName>
        <fullName evidence="2">Molybdopterin biosynthesis protein MoeB</fullName>
    </submittedName>
</protein>
<dbReference type="InterPro" id="IPR001763">
    <property type="entry name" value="Rhodanese-like_dom"/>
</dbReference>
<organism evidence="2 3">
    <name type="scientific">Crateriforma conspicua</name>
    <dbReference type="NCBI Taxonomy" id="2527996"/>
    <lineage>
        <taxon>Bacteria</taxon>
        <taxon>Pseudomonadati</taxon>
        <taxon>Planctomycetota</taxon>
        <taxon>Planctomycetia</taxon>
        <taxon>Planctomycetales</taxon>
        <taxon>Planctomycetaceae</taxon>
        <taxon>Crateriforma</taxon>
    </lineage>
</organism>
<dbReference type="Gene3D" id="3.40.250.10">
    <property type="entry name" value="Rhodanese-like domain"/>
    <property type="match status" value="1"/>
</dbReference>
<accession>A0A5C5Y149</accession>
<name>A0A5C5Y149_9PLAN</name>
<keyword evidence="3" id="KW-1185">Reference proteome</keyword>
<dbReference type="OrthoDB" id="274952at2"/>
<dbReference type="EMBL" id="SJPL01000001">
    <property type="protein sequence ID" value="TWT68688.1"/>
    <property type="molecule type" value="Genomic_DNA"/>
</dbReference>
<dbReference type="Pfam" id="PF00581">
    <property type="entry name" value="Rhodanese"/>
    <property type="match status" value="1"/>
</dbReference>
<sequence>MSLADCCADHFGAGIIRLCNFAFAVVESVRCRLGRTPVRSITTNDLVLWLESTKVPPVLVDVRSDAELSVSRISGAITREQFESDPQSYSGRPVVAYCTVGGRSYLFAAKLVESGLDAVNYRDSILGWCDAGLPLVKADGRPTTDVHPYWRLFKVPDSYQVRMSE</sequence>
<gene>
    <name evidence="2" type="ORF">Pan14r_09350</name>
</gene>
<evidence type="ECO:0000313" key="2">
    <source>
        <dbReference type="EMBL" id="TWT68688.1"/>
    </source>
</evidence>
<dbReference type="Proteomes" id="UP000317238">
    <property type="component" value="Unassembled WGS sequence"/>
</dbReference>